<dbReference type="SUPFAM" id="SSF48403">
    <property type="entry name" value="Ankyrin repeat"/>
    <property type="match status" value="1"/>
</dbReference>
<dbReference type="RefSeq" id="WP_106603444.1">
    <property type="nucleotide sequence ID" value="NZ_PYGK01000007.1"/>
</dbReference>
<name>A0A2P8G4Z6_9BACT</name>
<dbReference type="Pfam" id="PF12796">
    <property type="entry name" value="Ank_2"/>
    <property type="match status" value="1"/>
</dbReference>
<dbReference type="Proteomes" id="UP000240978">
    <property type="component" value="Unassembled WGS sequence"/>
</dbReference>
<keyword evidence="2 3" id="KW-0040">ANK repeat</keyword>
<evidence type="ECO:0000313" key="5">
    <source>
        <dbReference type="EMBL" id="PSL29061.1"/>
    </source>
</evidence>
<keyword evidence="6" id="KW-1185">Reference proteome</keyword>
<keyword evidence="1" id="KW-0677">Repeat</keyword>
<feature type="repeat" description="ANK" evidence="3">
    <location>
        <begin position="321"/>
        <end position="353"/>
    </location>
</feature>
<feature type="region of interest" description="Disordered" evidence="4">
    <location>
        <begin position="1"/>
        <end position="27"/>
    </location>
</feature>
<evidence type="ECO:0000313" key="6">
    <source>
        <dbReference type="Proteomes" id="UP000240978"/>
    </source>
</evidence>
<dbReference type="PROSITE" id="PS50088">
    <property type="entry name" value="ANK_REPEAT"/>
    <property type="match status" value="3"/>
</dbReference>
<feature type="repeat" description="ANK" evidence="3">
    <location>
        <begin position="222"/>
        <end position="254"/>
    </location>
</feature>
<proteinExistence type="predicted"/>
<evidence type="ECO:0000256" key="1">
    <source>
        <dbReference type="ARBA" id="ARBA00022737"/>
    </source>
</evidence>
<evidence type="ECO:0000256" key="4">
    <source>
        <dbReference type="SAM" id="MobiDB-lite"/>
    </source>
</evidence>
<dbReference type="Gene3D" id="1.25.40.20">
    <property type="entry name" value="Ankyrin repeat-containing domain"/>
    <property type="match status" value="1"/>
</dbReference>
<feature type="repeat" description="ANK" evidence="3">
    <location>
        <begin position="288"/>
        <end position="320"/>
    </location>
</feature>
<dbReference type="PROSITE" id="PS50297">
    <property type="entry name" value="ANK_REP_REGION"/>
    <property type="match status" value="2"/>
</dbReference>
<dbReference type="AlphaFoldDB" id="A0A2P8G4Z6"/>
<gene>
    <name evidence="5" type="ORF">CLV42_107208</name>
</gene>
<evidence type="ECO:0000256" key="2">
    <source>
        <dbReference type="ARBA" id="ARBA00023043"/>
    </source>
</evidence>
<dbReference type="InterPro" id="IPR036770">
    <property type="entry name" value="Ankyrin_rpt-contain_sf"/>
</dbReference>
<dbReference type="SMART" id="SM00248">
    <property type="entry name" value="ANK"/>
    <property type="match status" value="4"/>
</dbReference>
<dbReference type="PRINTS" id="PR01415">
    <property type="entry name" value="ANKYRIN"/>
</dbReference>
<accession>A0A2P8G4Z6</accession>
<evidence type="ECO:0000256" key="3">
    <source>
        <dbReference type="PROSITE-ProRule" id="PRU00023"/>
    </source>
</evidence>
<dbReference type="PANTHER" id="PTHR24173">
    <property type="entry name" value="ANKYRIN REPEAT CONTAINING"/>
    <property type="match status" value="1"/>
</dbReference>
<sequence length="374" mass="41144">MSLFSKFFKKKEDKPAPPPQEENPLPWIAPENNPWRLHLLDLRPVADRMLSTSKDERMAQNAVSYGSEDGLVFLGQAPVIPVEMTANLTFPVDGQLYPGVLFTPEAMEHKWAIYFHDDKLIFVRSWMRQVYVVAQTRQENGMLIVESVQGSFGEENPAHTLSILQFLMTGYVRNQIVPVPLPEEIKNDTRTAAMWSFSMFGKLAKVGVFDEQFKAQSDIPVRSHTLLHIAAAKGDLAAITSLHQKGYNLDARAGDGLTVLQWSISVEGTAVLEHLLALGAHPDARSTEGATALMNAVQSNRSDALQLLIKAGADVNAKDDRGFTALHRAAEMGHLELAKVLLAAGADKHVVAQGHTPVSLAEARQEAAMIQLLQ</sequence>
<dbReference type="PANTHER" id="PTHR24173:SF61">
    <property type="entry name" value="ANKYRIN 2"/>
    <property type="match status" value="1"/>
</dbReference>
<dbReference type="InterPro" id="IPR002110">
    <property type="entry name" value="Ankyrin_rpt"/>
</dbReference>
<protein>
    <submittedName>
        <fullName evidence="5">Ankyrin repeat protein</fullName>
    </submittedName>
</protein>
<reference evidence="5 6" key="1">
    <citation type="submission" date="2018-03" db="EMBL/GenBank/DDBJ databases">
        <title>Genomic Encyclopedia of Archaeal and Bacterial Type Strains, Phase II (KMG-II): from individual species to whole genera.</title>
        <authorList>
            <person name="Goeker M."/>
        </authorList>
    </citation>
    <scope>NUCLEOTIDE SEQUENCE [LARGE SCALE GENOMIC DNA]</scope>
    <source>
        <strain evidence="5 6">DSM 18107</strain>
    </source>
</reference>
<dbReference type="OrthoDB" id="754271at2"/>
<comment type="caution">
    <text evidence="5">The sequence shown here is derived from an EMBL/GenBank/DDBJ whole genome shotgun (WGS) entry which is preliminary data.</text>
</comment>
<organism evidence="5 6">
    <name type="scientific">Chitinophaga ginsengisoli</name>
    <dbReference type="NCBI Taxonomy" id="363837"/>
    <lineage>
        <taxon>Bacteria</taxon>
        <taxon>Pseudomonadati</taxon>
        <taxon>Bacteroidota</taxon>
        <taxon>Chitinophagia</taxon>
        <taxon>Chitinophagales</taxon>
        <taxon>Chitinophagaceae</taxon>
        <taxon>Chitinophaga</taxon>
    </lineage>
</organism>
<dbReference type="EMBL" id="PYGK01000007">
    <property type="protein sequence ID" value="PSL29061.1"/>
    <property type="molecule type" value="Genomic_DNA"/>
</dbReference>